<dbReference type="SUPFAM" id="SSF161098">
    <property type="entry name" value="MetI-like"/>
    <property type="match status" value="1"/>
</dbReference>
<evidence type="ECO:0000256" key="5">
    <source>
        <dbReference type="ARBA" id="ARBA00022989"/>
    </source>
</evidence>
<feature type="transmembrane region" description="Helical" evidence="7">
    <location>
        <begin position="88"/>
        <end position="114"/>
    </location>
</feature>
<protein>
    <submittedName>
        <fullName evidence="9">ABC transporter permease subunit</fullName>
    </submittedName>
</protein>
<feature type="transmembrane region" description="Helical" evidence="7">
    <location>
        <begin position="279"/>
        <end position="303"/>
    </location>
</feature>
<dbReference type="InterPro" id="IPR050809">
    <property type="entry name" value="UgpAE/MalFG_permease"/>
</dbReference>
<evidence type="ECO:0000256" key="2">
    <source>
        <dbReference type="ARBA" id="ARBA00022448"/>
    </source>
</evidence>
<comment type="caution">
    <text evidence="9">The sequence shown here is derived from an EMBL/GenBank/DDBJ whole genome shotgun (WGS) entry which is preliminary data.</text>
</comment>
<evidence type="ECO:0000256" key="4">
    <source>
        <dbReference type="ARBA" id="ARBA00022692"/>
    </source>
</evidence>
<proteinExistence type="inferred from homology"/>
<evidence type="ECO:0000313" key="10">
    <source>
        <dbReference type="Proteomes" id="UP001161691"/>
    </source>
</evidence>
<feature type="transmembrane region" description="Helical" evidence="7">
    <location>
        <begin position="219"/>
        <end position="243"/>
    </location>
</feature>
<keyword evidence="4 7" id="KW-0812">Transmembrane</keyword>
<feature type="transmembrane region" description="Helical" evidence="7">
    <location>
        <begin position="126"/>
        <end position="144"/>
    </location>
</feature>
<evidence type="ECO:0000256" key="1">
    <source>
        <dbReference type="ARBA" id="ARBA00004651"/>
    </source>
</evidence>
<dbReference type="Proteomes" id="UP001161691">
    <property type="component" value="Unassembled WGS sequence"/>
</dbReference>
<evidence type="ECO:0000259" key="8">
    <source>
        <dbReference type="PROSITE" id="PS50928"/>
    </source>
</evidence>
<evidence type="ECO:0000256" key="6">
    <source>
        <dbReference type="ARBA" id="ARBA00023136"/>
    </source>
</evidence>
<evidence type="ECO:0000256" key="3">
    <source>
        <dbReference type="ARBA" id="ARBA00022475"/>
    </source>
</evidence>
<reference evidence="9" key="1">
    <citation type="submission" date="2023-04" db="EMBL/GenBank/DDBJ databases">
        <title>Comparative genomic analysis of Cohnella hashimotonis sp. nov., isolated from the International Space Station.</title>
        <authorList>
            <person name="Venkateswaran K."/>
            <person name="Simpson A."/>
        </authorList>
    </citation>
    <scope>NUCLEOTIDE SEQUENCE</scope>
    <source>
        <strain evidence="9">F6_2S_P_1</strain>
    </source>
</reference>
<dbReference type="PANTHER" id="PTHR43227:SF11">
    <property type="entry name" value="BLL4140 PROTEIN"/>
    <property type="match status" value="1"/>
</dbReference>
<keyword evidence="10" id="KW-1185">Reference proteome</keyword>
<comment type="similarity">
    <text evidence="7">Belongs to the binding-protein-dependent transport system permease family.</text>
</comment>
<dbReference type="PANTHER" id="PTHR43227">
    <property type="entry name" value="BLL4140 PROTEIN"/>
    <property type="match status" value="1"/>
</dbReference>
<keyword evidence="2 7" id="KW-0813">Transport</keyword>
<evidence type="ECO:0000313" key="9">
    <source>
        <dbReference type="EMBL" id="MDI4646436.1"/>
    </source>
</evidence>
<feature type="transmembrane region" description="Helical" evidence="7">
    <location>
        <begin position="23"/>
        <end position="44"/>
    </location>
</feature>
<keyword evidence="6 7" id="KW-0472">Membrane</keyword>
<feature type="transmembrane region" description="Helical" evidence="7">
    <location>
        <begin position="176"/>
        <end position="198"/>
    </location>
</feature>
<dbReference type="RefSeq" id="WP_282909290.1">
    <property type="nucleotide sequence ID" value="NZ_JAGRPV010000001.1"/>
</dbReference>
<feature type="domain" description="ABC transmembrane type-1" evidence="8">
    <location>
        <begin position="84"/>
        <end position="300"/>
    </location>
</feature>
<keyword evidence="3" id="KW-1003">Cell membrane</keyword>
<organism evidence="9 10">
    <name type="scientific">Cohnella hashimotonis</name>
    <dbReference type="NCBI Taxonomy" id="2826895"/>
    <lineage>
        <taxon>Bacteria</taxon>
        <taxon>Bacillati</taxon>
        <taxon>Bacillota</taxon>
        <taxon>Bacilli</taxon>
        <taxon>Bacillales</taxon>
        <taxon>Paenibacillaceae</taxon>
        <taxon>Cohnella</taxon>
    </lineage>
</organism>
<dbReference type="InterPro" id="IPR000515">
    <property type="entry name" value="MetI-like"/>
</dbReference>
<sequence length="313" mass="34995">MKDAFGKRKKIGGSGLGTFRSQLALQLMVLPCMAFLLIFAYVPIAGNVIAFQDFNLSGGFFGSRFIGLAHFREMFADPSFYMAMRNTVILSLLNMLIVFPAPLLFALIVNEIPFLRFKKIVQTSSYLPNFISFAMVASMWIFLLDPKGMVNQSLMLLHLTKHPIEFWTEPGLFRPLSVVIGIWKGVGWGAIIYLAAISGINPDLYEAAKMDGAGRIKRIFYITLPNLIPLFSILFILNVGTLFSGNLDQSVLLGNSFNKETSYVIEYYSLQMGLELTRYSYATAVSFFQSVMAIVLVLVANWFSGKVSGNRLF</sequence>
<dbReference type="CDD" id="cd06261">
    <property type="entry name" value="TM_PBP2"/>
    <property type="match status" value="1"/>
</dbReference>
<dbReference type="PROSITE" id="PS50928">
    <property type="entry name" value="ABC_TM1"/>
    <property type="match status" value="1"/>
</dbReference>
<dbReference type="InterPro" id="IPR035906">
    <property type="entry name" value="MetI-like_sf"/>
</dbReference>
<gene>
    <name evidence="9" type="ORF">KB449_15760</name>
</gene>
<comment type="subcellular location">
    <subcellularLocation>
        <location evidence="1 7">Cell membrane</location>
        <topology evidence="1 7">Multi-pass membrane protein</topology>
    </subcellularLocation>
</comment>
<dbReference type="Pfam" id="PF00528">
    <property type="entry name" value="BPD_transp_1"/>
    <property type="match status" value="1"/>
</dbReference>
<evidence type="ECO:0000256" key="7">
    <source>
        <dbReference type="RuleBase" id="RU363032"/>
    </source>
</evidence>
<dbReference type="Gene3D" id="1.10.3720.10">
    <property type="entry name" value="MetI-like"/>
    <property type="match status" value="1"/>
</dbReference>
<name>A0ABT6TI08_9BACL</name>
<keyword evidence="5 7" id="KW-1133">Transmembrane helix</keyword>
<accession>A0ABT6TI08</accession>
<dbReference type="EMBL" id="JAGRPV010000001">
    <property type="protein sequence ID" value="MDI4646436.1"/>
    <property type="molecule type" value="Genomic_DNA"/>
</dbReference>